<evidence type="ECO:0008006" key="4">
    <source>
        <dbReference type="Google" id="ProtNLM"/>
    </source>
</evidence>
<feature type="transmembrane region" description="Helical" evidence="1">
    <location>
        <begin position="185"/>
        <end position="207"/>
    </location>
</feature>
<evidence type="ECO:0000256" key="1">
    <source>
        <dbReference type="SAM" id="Phobius"/>
    </source>
</evidence>
<dbReference type="AlphaFoldDB" id="A0A9P7M9I3"/>
<accession>A0A9P7M9I3</accession>
<feature type="transmembrane region" description="Helical" evidence="1">
    <location>
        <begin position="93"/>
        <end position="111"/>
    </location>
</feature>
<keyword evidence="1" id="KW-0472">Membrane</keyword>
<dbReference type="Proteomes" id="UP000706124">
    <property type="component" value="Unassembled WGS sequence"/>
</dbReference>
<protein>
    <recommendedName>
        <fullName evidence="4">Tetraspanin</fullName>
    </recommendedName>
</protein>
<proteinExistence type="predicted"/>
<sequence length="228" mass="24658">MGRTANIILATTLGIIALFSATGVLLIIFSYLAKSQIGNTARDGHEVIRLSLYETFPLAAGFANGGLVLAAAVVVLLGVVFAGRRRWLQMGGYLVIVCGVYSLCLGVYLWVMTLKLKRNFFGTYLGLRPSEQALVQESFQCCGYYNATTPAFVTDAFCSSPAAAALIHGCGAGISSYGNLHIGNFFTALFGMVGVDAVLILSIACLLKDRKERERYRHIDEKSGFRTF</sequence>
<evidence type="ECO:0000313" key="3">
    <source>
        <dbReference type="Proteomes" id="UP000706124"/>
    </source>
</evidence>
<feature type="transmembrane region" description="Helical" evidence="1">
    <location>
        <begin position="58"/>
        <end position="81"/>
    </location>
</feature>
<organism evidence="2 3">
    <name type="scientific">Claviceps pazoutovae</name>
    <dbReference type="NCBI Taxonomy" id="1649127"/>
    <lineage>
        <taxon>Eukaryota</taxon>
        <taxon>Fungi</taxon>
        <taxon>Dikarya</taxon>
        <taxon>Ascomycota</taxon>
        <taxon>Pezizomycotina</taxon>
        <taxon>Sordariomycetes</taxon>
        <taxon>Hypocreomycetidae</taxon>
        <taxon>Hypocreales</taxon>
        <taxon>Clavicipitaceae</taxon>
        <taxon>Claviceps</taxon>
    </lineage>
</organism>
<keyword evidence="1" id="KW-1133">Transmembrane helix</keyword>
<dbReference type="EMBL" id="SRPO01000322">
    <property type="protein sequence ID" value="KAG5934235.1"/>
    <property type="molecule type" value="Genomic_DNA"/>
</dbReference>
<keyword evidence="1" id="KW-0812">Transmembrane</keyword>
<dbReference type="OrthoDB" id="2279611at2759"/>
<name>A0A9P7M9I3_9HYPO</name>
<evidence type="ECO:0000313" key="2">
    <source>
        <dbReference type="EMBL" id="KAG5934235.1"/>
    </source>
</evidence>
<keyword evidence="3" id="KW-1185">Reference proteome</keyword>
<gene>
    <name evidence="2" type="ORF">E4U60_004023</name>
</gene>
<feature type="transmembrane region" description="Helical" evidence="1">
    <location>
        <begin position="7"/>
        <end position="33"/>
    </location>
</feature>
<reference evidence="2 3" key="1">
    <citation type="journal article" date="2020" name="bioRxiv">
        <title>Whole genome comparisons of ergot fungi reveals the divergence and evolution of species within the genus Claviceps are the result of varying mechanisms driving genome evolution and host range expansion.</title>
        <authorList>
            <person name="Wyka S.A."/>
            <person name="Mondo S.J."/>
            <person name="Liu M."/>
            <person name="Dettman J."/>
            <person name="Nalam V."/>
            <person name="Broders K.D."/>
        </authorList>
    </citation>
    <scope>NUCLEOTIDE SEQUENCE [LARGE SCALE GENOMIC DNA]</scope>
    <source>
        <strain evidence="2 3">CCC 1485</strain>
    </source>
</reference>
<comment type="caution">
    <text evidence="2">The sequence shown here is derived from an EMBL/GenBank/DDBJ whole genome shotgun (WGS) entry which is preliminary data.</text>
</comment>